<evidence type="ECO:0000313" key="7">
    <source>
        <dbReference type="Proteomes" id="UP000254927"/>
    </source>
</evidence>
<feature type="binding site" evidence="4">
    <location>
        <position position="94"/>
    </location>
    <ligand>
        <name>NADP(+)</name>
        <dbReference type="ChEBI" id="CHEBI:58349"/>
    </ligand>
</feature>
<dbReference type="Gene3D" id="3.40.50.720">
    <property type="entry name" value="NAD(P)-binding Rossmann-like Domain"/>
    <property type="match status" value="1"/>
</dbReference>
<dbReference type="UniPathway" id="UPA00356">
    <property type="reaction ID" value="UER00440"/>
</dbReference>
<comment type="similarity">
    <text evidence="4">Belongs to the NAD(P)-dependent epimerase/dehydratase family. HldD subfamily.</text>
</comment>
<feature type="active site" description="Proton acceptor" evidence="4">
    <location>
        <position position="141"/>
    </location>
</feature>
<feature type="binding site" evidence="4">
    <location>
        <begin position="11"/>
        <end position="12"/>
    </location>
    <ligand>
        <name>NADP(+)</name>
        <dbReference type="ChEBI" id="CHEBI:58349"/>
    </ligand>
</feature>
<evidence type="ECO:0000256" key="4">
    <source>
        <dbReference type="HAMAP-Rule" id="MF_01601"/>
    </source>
</evidence>
<feature type="binding site" evidence="4">
    <location>
        <position position="145"/>
    </location>
    <ligand>
        <name>NADP(+)</name>
        <dbReference type="ChEBI" id="CHEBI:58349"/>
    </ligand>
</feature>
<feature type="binding site" evidence="4">
    <location>
        <position position="295"/>
    </location>
    <ligand>
        <name>substrate</name>
    </ligand>
</feature>
<feature type="binding site" evidence="4">
    <location>
        <position position="172"/>
    </location>
    <ligand>
        <name>NADP(+)</name>
        <dbReference type="ChEBI" id="CHEBI:58349"/>
    </ligand>
</feature>
<dbReference type="NCBIfam" id="TIGR02197">
    <property type="entry name" value="heptose_epim"/>
    <property type="match status" value="1"/>
</dbReference>
<evidence type="ECO:0000256" key="2">
    <source>
        <dbReference type="ARBA" id="ARBA00023235"/>
    </source>
</evidence>
<dbReference type="Pfam" id="PF01370">
    <property type="entry name" value="Epimerase"/>
    <property type="match status" value="1"/>
</dbReference>
<dbReference type="PANTHER" id="PTHR43103">
    <property type="entry name" value="NUCLEOSIDE-DIPHOSPHATE-SUGAR EPIMERASE"/>
    <property type="match status" value="1"/>
</dbReference>
<reference evidence="6 7" key="1">
    <citation type="submission" date="2018-06" db="EMBL/GenBank/DDBJ databases">
        <authorList>
            <consortium name="Pathogen Informatics"/>
            <person name="Doyle S."/>
        </authorList>
    </citation>
    <scope>NUCLEOTIDE SEQUENCE [LARGE SCALE GENOMIC DNA]</scope>
    <source>
        <strain evidence="6 7">NCTC10660</strain>
    </source>
</reference>
<dbReference type="PANTHER" id="PTHR43103:SF3">
    <property type="entry name" value="ADP-L-GLYCERO-D-MANNO-HEPTOSE-6-EPIMERASE"/>
    <property type="match status" value="1"/>
</dbReference>
<feature type="binding site" evidence="4">
    <location>
        <begin position="203"/>
        <end position="206"/>
    </location>
    <ligand>
        <name>substrate</name>
    </ligand>
</feature>
<evidence type="ECO:0000256" key="1">
    <source>
        <dbReference type="ARBA" id="ARBA00022857"/>
    </source>
</evidence>
<dbReference type="InterPro" id="IPR036291">
    <property type="entry name" value="NAD(P)-bd_dom_sf"/>
</dbReference>
<evidence type="ECO:0000313" key="6">
    <source>
        <dbReference type="EMBL" id="STZ67398.1"/>
    </source>
</evidence>
<feature type="binding site" evidence="4">
    <location>
        <begin position="32"/>
        <end position="33"/>
    </location>
    <ligand>
        <name>NADP(+)</name>
        <dbReference type="ChEBI" id="CHEBI:58349"/>
    </ligand>
</feature>
<feature type="binding site" evidence="4">
    <location>
        <position position="39"/>
    </location>
    <ligand>
        <name>NADP(+)</name>
        <dbReference type="ChEBI" id="CHEBI:58349"/>
    </ligand>
</feature>
<accession>A0A378TWP9</accession>
<dbReference type="EMBL" id="UGQW01000002">
    <property type="protein sequence ID" value="STZ67398.1"/>
    <property type="molecule type" value="Genomic_DNA"/>
</dbReference>
<dbReference type="InterPro" id="IPR011912">
    <property type="entry name" value="Heptose_epim"/>
</dbReference>
<dbReference type="GO" id="GO:0005975">
    <property type="term" value="P:carbohydrate metabolic process"/>
    <property type="evidence" value="ECO:0007669"/>
    <property type="project" value="UniProtKB-UniRule"/>
</dbReference>
<feature type="binding site" evidence="4">
    <location>
        <position position="216"/>
    </location>
    <ligand>
        <name>substrate</name>
    </ligand>
</feature>
<feature type="active site" description="Proton acceptor" evidence="4">
    <location>
        <position position="180"/>
    </location>
</feature>
<dbReference type="EC" id="5.1.3.20" evidence="4"/>
<dbReference type="Gene3D" id="3.90.25.10">
    <property type="entry name" value="UDP-galactose 4-epimerase, domain 1"/>
    <property type="match status" value="1"/>
</dbReference>
<comment type="catalytic activity">
    <reaction evidence="4">
        <text>ADP-D-glycero-beta-D-manno-heptose = ADP-L-glycero-beta-D-manno-heptose</text>
        <dbReference type="Rhea" id="RHEA:17577"/>
        <dbReference type="ChEBI" id="CHEBI:59967"/>
        <dbReference type="ChEBI" id="CHEBI:61506"/>
        <dbReference type="EC" id="5.1.3.20"/>
    </reaction>
</comment>
<feature type="binding site" evidence="4">
    <location>
        <position position="189"/>
    </location>
    <ligand>
        <name>substrate</name>
    </ligand>
</feature>
<keyword evidence="3 4" id="KW-0119">Carbohydrate metabolism</keyword>
<dbReference type="CDD" id="cd05248">
    <property type="entry name" value="ADP_GME_SDR_e"/>
    <property type="match status" value="1"/>
</dbReference>
<comment type="subunit">
    <text evidence="4">Homopentamer.</text>
</comment>
<organism evidence="6 7">
    <name type="scientific">Neisseria elongata</name>
    <dbReference type="NCBI Taxonomy" id="495"/>
    <lineage>
        <taxon>Bacteria</taxon>
        <taxon>Pseudomonadati</taxon>
        <taxon>Pseudomonadota</taxon>
        <taxon>Betaproteobacteria</taxon>
        <taxon>Neisseriales</taxon>
        <taxon>Neisseriaceae</taxon>
        <taxon>Neisseria</taxon>
    </lineage>
</organism>
<dbReference type="AlphaFoldDB" id="A0A378TWP9"/>
<evidence type="ECO:0000256" key="3">
    <source>
        <dbReference type="ARBA" id="ARBA00023277"/>
    </source>
</evidence>
<gene>
    <name evidence="4 6" type="primary">hldD</name>
    <name evidence="6" type="ORF">NCTC10660_00875</name>
</gene>
<dbReference type="GeneID" id="93351873"/>
<sequence length="348" mass="39760">MTIIVTGAAGFIGSNIVKGLNARGISDIVAVDNLSNGQKFKNLADCDIAHYLDKHEFIRQVREHLFPFDDIEAVFHEGACSDTMNHDGKYMMDNNYQYTLDLLDWCQDERIPFLYASSAAVYGKGETFREERELEEPLNVYGYSKFLFDQIVRRRIEEGLTAQVAGFRYFNVYGMREQHKGRMASVAFHHFNQYREQGYVNLFGGYDGYPEGGQSRDFVSVEDVVKVNLFFLDNPEKSGIFNLGTGRSQPFNDLAAATVNACRAAEGKDRLPLESLIKHGLIRYTEFPDALKGKYQSFTQADITRLRDAGYEQEFLTVEQGVDRYVDWLFEHHSPLQSCPKSKNRSSF</sequence>
<feature type="binding site" evidence="4">
    <location>
        <position position="182"/>
    </location>
    <ligand>
        <name>substrate</name>
    </ligand>
</feature>
<dbReference type="HAMAP" id="MF_01601">
    <property type="entry name" value="Heptose_epimerase"/>
    <property type="match status" value="1"/>
</dbReference>
<comment type="domain">
    <text evidence="4">Contains a large N-terminal NADP-binding domain, and a smaller C-terminal substrate-binding domain.</text>
</comment>
<feature type="binding site" evidence="4">
    <location>
        <position position="171"/>
    </location>
    <ligand>
        <name>substrate</name>
    </ligand>
</feature>
<evidence type="ECO:0000259" key="5">
    <source>
        <dbReference type="Pfam" id="PF01370"/>
    </source>
</evidence>
<name>A0A378TWP9_NEIEL</name>
<dbReference type="GO" id="GO:0097171">
    <property type="term" value="P:ADP-L-glycero-beta-D-manno-heptose biosynthetic process"/>
    <property type="evidence" value="ECO:0007669"/>
    <property type="project" value="UniProtKB-UniPathway"/>
</dbReference>
<dbReference type="RefSeq" id="WP_074895738.1">
    <property type="nucleotide sequence ID" value="NZ_CP031252.1"/>
</dbReference>
<comment type="cofactor">
    <cofactor evidence="4">
        <name>NADP(+)</name>
        <dbReference type="ChEBI" id="CHEBI:58349"/>
    </cofactor>
    <text evidence="4">Binds 1 NADP(+) per subunit.</text>
</comment>
<feature type="binding site" evidence="4">
    <location>
        <position position="180"/>
    </location>
    <ligand>
        <name>NADP(+)</name>
        <dbReference type="ChEBI" id="CHEBI:58349"/>
    </ligand>
</feature>
<dbReference type="SUPFAM" id="SSF51735">
    <property type="entry name" value="NAD(P)-binding Rossmann-fold domains"/>
    <property type="match status" value="1"/>
</dbReference>
<protein>
    <recommendedName>
        <fullName evidence="4">ADP-L-glycero-D-manno-heptose-6-epimerase</fullName>
        <ecNumber evidence="4">5.1.3.20</ecNumber>
    </recommendedName>
    <alternativeName>
        <fullName evidence="4">ADP-L-glycero-beta-D-manno-heptose-6-epimerase</fullName>
        <shortName evidence="4">ADP-glyceromanno-heptose 6-epimerase</shortName>
        <shortName evidence="4">ADP-hep 6-epimerase</shortName>
        <shortName evidence="4">AGME</shortName>
    </alternativeName>
</protein>
<dbReference type="InterPro" id="IPR001509">
    <property type="entry name" value="Epimerase_deHydtase"/>
</dbReference>
<proteinExistence type="inferred from homology"/>
<keyword evidence="2 4" id="KW-0413">Isomerase</keyword>
<keyword evidence="1 4" id="KW-0521">NADP</keyword>
<feature type="binding site" evidence="4">
    <location>
        <position position="54"/>
    </location>
    <ligand>
        <name>NADP(+)</name>
        <dbReference type="ChEBI" id="CHEBI:58349"/>
    </ligand>
</feature>
<comment type="pathway">
    <text evidence="4">Nucleotide-sugar biosynthesis; ADP-L-glycero-beta-D-manno-heptose biosynthesis; ADP-L-glycero-beta-D-manno-heptose from D-glycero-beta-D-manno-heptose 7-phosphate: step 4/4.</text>
</comment>
<feature type="domain" description="NAD-dependent epimerase/dehydratase" evidence="5">
    <location>
        <begin position="3"/>
        <end position="244"/>
    </location>
</feature>
<dbReference type="GO" id="GO:0008712">
    <property type="term" value="F:ADP-glyceromanno-heptose 6-epimerase activity"/>
    <property type="evidence" value="ECO:0007669"/>
    <property type="project" value="UniProtKB-UniRule"/>
</dbReference>
<feature type="binding site" evidence="4">
    <location>
        <begin position="77"/>
        <end position="81"/>
    </location>
    <ligand>
        <name>NADP(+)</name>
        <dbReference type="ChEBI" id="CHEBI:58349"/>
    </ligand>
</feature>
<comment type="function">
    <text evidence="4">Catalyzes the interconversion between ADP-D-glycero-beta-D-manno-heptose and ADP-L-glycero-beta-D-manno-heptose via an epimerization at carbon 6 of the heptose.</text>
</comment>
<dbReference type="GO" id="GO:0050661">
    <property type="term" value="F:NADP binding"/>
    <property type="evidence" value="ECO:0007669"/>
    <property type="project" value="InterPro"/>
</dbReference>
<dbReference type="Proteomes" id="UP000254927">
    <property type="component" value="Unassembled WGS sequence"/>
</dbReference>